<gene>
    <name evidence="3" type="ORF">SAMN04488243_1549</name>
</gene>
<evidence type="ECO:0000313" key="3">
    <source>
        <dbReference type="EMBL" id="SDF43150.1"/>
    </source>
</evidence>
<keyword evidence="1" id="KW-0175">Coiled coil</keyword>
<proteinExistence type="predicted"/>
<evidence type="ECO:0000313" key="4">
    <source>
        <dbReference type="Proteomes" id="UP000199446"/>
    </source>
</evidence>
<dbReference type="Proteomes" id="UP000199446">
    <property type="component" value="Unassembled WGS sequence"/>
</dbReference>
<dbReference type="InterPro" id="IPR056135">
    <property type="entry name" value="DUF7718"/>
</dbReference>
<dbReference type="AlphaFoldDB" id="A0A1G7L223"/>
<sequence length="110" mass="12900">MKGFDREEYLEEYGPVRLRTTFYRRGTRMGDWGVQLEWEDPEEGWVWVARYDSAGGKPHRDRNRIAQHEALPLPPDPAEALKAAQEDLRAHLEEYIEAYRAAKAQGRQGW</sequence>
<protein>
    <recommendedName>
        <fullName evidence="2">DUF7718 domain-containing protein</fullName>
    </recommendedName>
</protein>
<keyword evidence="4" id="KW-1185">Reference proteome</keyword>
<dbReference type="STRING" id="482827.SAMN04488243_1549"/>
<dbReference type="Pfam" id="PF24839">
    <property type="entry name" value="DUF7718"/>
    <property type="match status" value="1"/>
</dbReference>
<reference evidence="4" key="1">
    <citation type="submission" date="2016-10" db="EMBL/GenBank/DDBJ databases">
        <authorList>
            <person name="Varghese N."/>
            <person name="Submissions S."/>
        </authorList>
    </citation>
    <scope>NUCLEOTIDE SEQUENCE [LARGE SCALE GENOMIC DNA]</scope>
    <source>
        <strain evidence="4">CGMCC 1.6992</strain>
    </source>
</reference>
<evidence type="ECO:0000256" key="1">
    <source>
        <dbReference type="SAM" id="Coils"/>
    </source>
</evidence>
<feature type="coiled-coil region" evidence="1">
    <location>
        <begin position="78"/>
        <end position="105"/>
    </location>
</feature>
<accession>A0A1G7L223</accession>
<dbReference type="EMBL" id="FNBC01000054">
    <property type="protein sequence ID" value="SDF43150.1"/>
    <property type="molecule type" value="Genomic_DNA"/>
</dbReference>
<evidence type="ECO:0000259" key="2">
    <source>
        <dbReference type="Pfam" id="PF24839"/>
    </source>
</evidence>
<name>A0A1G7L223_9DEIN</name>
<dbReference type="RefSeq" id="WP_176758230.1">
    <property type="nucleotide sequence ID" value="NZ_FNBC01000054.1"/>
</dbReference>
<organism evidence="3 4">
    <name type="scientific">Thermus arciformis</name>
    <dbReference type="NCBI Taxonomy" id="482827"/>
    <lineage>
        <taxon>Bacteria</taxon>
        <taxon>Thermotogati</taxon>
        <taxon>Deinococcota</taxon>
        <taxon>Deinococci</taxon>
        <taxon>Thermales</taxon>
        <taxon>Thermaceae</taxon>
        <taxon>Thermus</taxon>
    </lineage>
</organism>
<feature type="domain" description="DUF7718" evidence="2">
    <location>
        <begin position="7"/>
        <end position="103"/>
    </location>
</feature>